<dbReference type="Gramene" id="KOM26485">
    <property type="protein sequence ID" value="KOM26485"/>
    <property type="gene ID" value="LR48_Vigan277s000500"/>
</dbReference>
<organism evidence="2 3">
    <name type="scientific">Phaseolus angularis</name>
    <name type="common">Azuki bean</name>
    <name type="synonym">Vigna angularis</name>
    <dbReference type="NCBI Taxonomy" id="3914"/>
    <lineage>
        <taxon>Eukaryota</taxon>
        <taxon>Viridiplantae</taxon>
        <taxon>Streptophyta</taxon>
        <taxon>Embryophyta</taxon>
        <taxon>Tracheophyta</taxon>
        <taxon>Spermatophyta</taxon>
        <taxon>Magnoliopsida</taxon>
        <taxon>eudicotyledons</taxon>
        <taxon>Gunneridae</taxon>
        <taxon>Pentapetalae</taxon>
        <taxon>rosids</taxon>
        <taxon>fabids</taxon>
        <taxon>Fabales</taxon>
        <taxon>Fabaceae</taxon>
        <taxon>Papilionoideae</taxon>
        <taxon>50 kb inversion clade</taxon>
        <taxon>NPAAA clade</taxon>
        <taxon>indigoferoid/millettioid clade</taxon>
        <taxon>Phaseoleae</taxon>
        <taxon>Vigna</taxon>
    </lineage>
</organism>
<protein>
    <submittedName>
        <fullName evidence="2">Uncharacterized protein</fullName>
    </submittedName>
</protein>
<evidence type="ECO:0000313" key="3">
    <source>
        <dbReference type="Proteomes" id="UP000053144"/>
    </source>
</evidence>
<feature type="region of interest" description="Disordered" evidence="1">
    <location>
        <begin position="147"/>
        <end position="172"/>
    </location>
</feature>
<accession>A0A0L9T7B6</accession>
<name>A0A0L9T7B6_PHAAN</name>
<dbReference type="AlphaFoldDB" id="A0A0L9T7B6"/>
<reference evidence="3" key="1">
    <citation type="journal article" date="2015" name="Proc. Natl. Acad. Sci. U.S.A.">
        <title>Genome sequencing of adzuki bean (Vigna angularis) provides insight into high starch and low fat accumulation and domestication.</title>
        <authorList>
            <person name="Yang K."/>
            <person name="Tian Z."/>
            <person name="Chen C."/>
            <person name="Luo L."/>
            <person name="Zhao B."/>
            <person name="Wang Z."/>
            <person name="Yu L."/>
            <person name="Li Y."/>
            <person name="Sun Y."/>
            <person name="Li W."/>
            <person name="Chen Y."/>
            <person name="Li Y."/>
            <person name="Zhang Y."/>
            <person name="Ai D."/>
            <person name="Zhao J."/>
            <person name="Shang C."/>
            <person name="Ma Y."/>
            <person name="Wu B."/>
            <person name="Wang M."/>
            <person name="Gao L."/>
            <person name="Sun D."/>
            <person name="Zhang P."/>
            <person name="Guo F."/>
            <person name="Wang W."/>
            <person name="Li Y."/>
            <person name="Wang J."/>
            <person name="Varshney R.K."/>
            <person name="Wang J."/>
            <person name="Ling H.Q."/>
            <person name="Wan P."/>
        </authorList>
    </citation>
    <scope>NUCLEOTIDE SEQUENCE</scope>
    <source>
        <strain evidence="3">cv. Jingnong 6</strain>
    </source>
</reference>
<proteinExistence type="predicted"/>
<dbReference type="EMBL" id="KQ258323">
    <property type="protein sequence ID" value="KOM26485.1"/>
    <property type="molecule type" value="Genomic_DNA"/>
</dbReference>
<feature type="compositionally biased region" description="Basic and acidic residues" evidence="1">
    <location>
        <begin position="150"/>
        <end position="165"/>
    </location>
</feature>
<evidence type="ECO:0000313" key="2">
    <source>
        <dbReference type="EMBL" id="KOM26485.1"/>
    </source>
</evidence>
<dbReference type="Proteomes" id="UP000053144">
    <property type="component" value="Unassembled WGS sequence"/>
</dbReference>
<evidence type="ECO:0000256" key="1">
    <source>
        <dbReference type="SAM" id="MobiDB-lite"/>
    </source>
</evidence>
<gene>
    <name evidence="2" type="ORF">LR48_Vigan277s000500</name>
</gene>
<sequence length="172" mass="20402">MKSHLGISGINKMDIYNDCLRDPIMEYHLPYDVFISRVLRYHEVDVSNEVTIGCTKKNMIEKLFLDHMWLKRNENGWFFKDEQRPKTEEAQSINIDVSKYHFRPQTDFEKFVVDQFKSRDDKMSKLQKSFSELHRKMDYALRINAFSGTSKDDSGNEQDKTDKNLIETSDSE</sequence>